<keyword evidence="9 13" id="KW-0238">DNA-binding</keyword>
<evidence type="ECO:0000256" key="2">
    <source>
        <dbReference type="ARBA" id="ARBA00022490"/>
    </source>
</evidence>
<feature type="compositionally biased region" description="Basic and acidic residues" evidence="15">
    <location>
        <begin position="185"/>
        <end position="197"/>
    </location>
</feature>
<dbReference type="GeneID" id="73803112"/>
<evidence type="ECO:0000256" key="12">
    <source>
        <dbReference type="ARBA" id="ARBA00029354"/>
    </source>
</evidence>
<evidence type="ECO:0000256" key="6">
    <source>
        <dbReference type="ARBA" id="ARBA00022763"/>
    </source>
</evidence>
<accession>A0A1Q6F618</accession>
<evidence type="ECO:0000256" key="10">
    <source>
        <dbReference type="ARBA" id="ARBA00023172"/>
    </source>
</evidence>
<keyword evidence="6 13" id="KW-0227">DNA damage</keyword>
<feature type="binding site" evidence="13">
    <location>
        <position position="137"/>
    </location>
    <ligand>
        <name>Mg(2+)</name>
        <dbReference type="ChEBI" id="CHEBI:18420"/>
        <label>1</label>
    </ligand>
</feature>
<evidence type="ECO:0000256" key="8">
    <source>
        <dbReference type="ARBA" id="ARBA00022842"/>
    </source>
</evidence>
<dbReference type="InterPro" id="IPR012337">
    <property type="entry name" value="RNaseH-like_sf"/>
</dbReference>
<feature type="compositionally biased region" description="Low complexity" evidence="15">
    <location>
        <begin position="173"/>
        <end position="182"/>
    </location>
</feature>
<keyword evidence="2 13" id="KW-0963">Cytoplasm</keyword>
<comment type="similarity">
    <text evidence="1 13">Belongs to the RuvC family.</text>
</comment>
<dbReference type="GO" id="GO:0005737">
    <property type="term" value="C:cytoplasm"/>
    <property type="evidence" value="ECO:0007669"/>
    <property type="project" value="UniProtKB-SubCell"/>
</dbReference>
<evidence type="ECO:0000256" key="3">
    <source>
        <dbReference type="ARBA" id="ARBA00022722"/>
    </source>
</evidence>
<dbReference type="GO" id="GO:0008821">
    <property type="term" value="F:crossover junction DNA endonuclease activity"/>
    <property type="evidence" value="ECO:0007669"/>
    <property type="project" value="UniProtKB-UniRule"/>
</dbReference>
<dbReference type="InterPro" id="IPR002176">
    <property type="entry name" value="X-over_junc_endoDNase_RuvC"/>
</dbReference>
<dbReference type="Gene3D" id="3.30.420.10">
    <property type="entry name" value="Ribonuclease H-like superfamily/Ribonuclease H"/>
    <property type="match status" value="1"/>
</dbReference>
<dbReference type="NCBIfam" id="TIGR00228">
    <property type="entry name" value="ruvC"/>
    <property type="match status" value="1"/>
</dbReference>
<feature type="binding site" evidence="13">
    <location>
        <position position="4"/>
    </location>
    <ligand>
        <name>Mg(2+)</name>
        <dbReference type="ChEBI" id="CHEBI:18420"/>
        <label>1</label>
    </ligand>
</feature>
<evidence type="ECO:0000256" key="11">
    <source>
        <dbReference type="ARBA" id="ARBA00023204"/>
    </source>
</evidence>
<dbReference type="CDD" id="cd16962">
    <property type="entry name" value="RuvC"/>
    <property type="match status" value="1"/>
</dbReference>
<dbReference type="EMBL" id="MNQH01000028">
    <property type="protein sequence ID" value="OKY94364.1"/>
    <property type="molecule type" value="Genomic_DNA"/>
</dbReference>
<dbReference type="Pfam" id="PF02075">
    <property type="entry name" value="RuvC"/>
    <property type="match status" value="1"/>
</dbReference>
<comment type="catalytic activity">
    <reaction evidence="12 13">
        <text>Endonucleolytic cleavage at a junction such as a reciprocal single-stranded crossover between two homologous DNA duplexes (Holliday junction).</text>
        <dbReference type="EC" id="3.1.21.10"/>
    </reaction>
</comment>
<name>A0A1Q6F618_9BACT</name>
<evidence type="ECO:0000256" key="7">
    <source>
        <dbReference type="ARBA" id="ARBA00022801"/>
    </source>
</evidence>
<sequence>MGIDPGTNYMGYGVLEVCGREVRSVVLGDIDLHRMNDPYEKLRYIFERVGALVDEYRPREVALESPFFGENVQSMLKLGRAQGVAMAAALSRGLQVFEYAPTRIKQCITGRGSAPKEQVAALVSSMLTIERPPRRLDATDGMAVALCHHFMSSNPLNGALGEDRFKGLGGGRKAASAKGSSSWERFLKDNPQREIRQTPRTPQKTNHKPTK</sequence>
<feature type="active site" evidence="13">
    <location>
        <position position="137"/>
    </location>
</feature>
<dbReference type="EC" id="3.1.21.10" evidence="13 14"/>
<dbReference type="PROSITE" id="PS01321">
    <property type="entry name" value="RUVC"/>
    <property type="match status" value="1"/>
</dbReference>
<dbReference type="GO" id="GO:0048476">
    <property type="term" value="C:Holliday junction resolvase complex"/>
    <property type="evidence" value="ECO:0007669"/>
    <property type="project" value="UniProtKB-UniRule"/>
</dbReference>
<reference evidence="16 17" key="1">
    <citation type="journal article" date="2016" name="Nat. Biotechnol.">
        <title>Measurement of bacterial replication rates in microbial communities.</title>
        <authorList>
            <person name="Brown C.T."/>
            <person name="Olm M.R."/>
            <person name="Thomas B.C."/>
            <person name="Banfield J.F."/>
        </authorList>
    </citation>
    <scope>NUCLEOTIDE SEQUENCE [LARGE SCALE GENOMIC DNA]</scope>
    <source>
        <strain evidence="16">CAG:67_53_122</strain>
    </source>
</reference>
<dbReference type="Proteomes" id="UP000187417">
    <property type="component" value="Unassembled WGS sequence"/>
</dbReference>
<keyword evidence="7 13" id="KW-0378">Hydrolase</keyword>
<keyword evidence="10 13" id="KW-0233">DNA recombination</keyword>
<protein>
    <recommendedName>
        <fullName evidence="13 14">Crossover junction endodeoxyribonuclease RuvC</fullName>
        <ecNumber evidence="13 14">3.1.21.10</ecNumber>
    </recommendedName>
    <alternativeName>
        <fullName evidence="13">Holliday junction nuclease RuvC</fullName>
    </alternativeName>
    <alternativeName>
        <fullName evidence="13">Holliday junction resolvase RuvC</fullName>
    </alternativeName>
</protein>
<gene>
    <name evidence="13" type="primary">ruvC</name>
    <name evidence="16" type="ORF">BHV66_05950</name>
</gene>
<evidence type="ECO:0000256" key="4">
    <source>
        <dbReference type="ARBA" id="ARBA00022723"/>
    </source>
</evidence>
<organism evidence="16 17">
    <name type="scientific">Alistipes putredinis</name>
    <dbReference type="NCBI Taxonomy" id="28117"/>
    <lineage>
        <taxon>Bacteria</taxon>
        <taxon>Pseudomonadati</taxon>
        <taxon>Bacteroidota</taxon>
        <taxon>Bacteroidia</taxon>
        <taxon>Bacteroidales</taxon>
        <taxon>Rikenellaceae</taxon>
        <taxon>Alistipes</taxon>
    </lineage>
</organism>
<comment type="subcellular location">
    <subcellularLocation>
        <location evidence="13">Cytoplasm</location>
    </subcellularLocation>
</comment>
<comment type="cofactor">
    <cofactor evidence="13">
        <name>Mg(2+)</name>
        <dbReference type="ChEBI" id="CHEBI:18420"/>
    </cofactor>
    <text evidence="13">Binds 2 Mg(2+) ion per subunit.</text>
</comment>
<evidence type="ECO:0000256" key="9">
    <source>
        <dbReference type="ARBA" id="ARBA00023125"/>
    </source>
</evidence>
<dbReference type="FunFam" id="3.30.420.10:FF:000002">
    <property type="entry name" value="Crossover junction endodeoxyribonuclease RuvC"/>
    <property type="match status" value="1"/>
</dbReference>
<comment type="subunit">
    <text evidence="13">Homodimer which binds Holliday junction (HJ) DNA. The HJ becomes 2-fold symmetrical on binding to RuvC with unstacked arms; it has a different conformation from HJ DNA in complex with RuvA. In the full resolvosome a probable DNA-RuvA(4)-RuvB(12)-RuvC(2) complex forms which resolves the HJ.</text>
</comment>
<dbReference type="PRINTS" id="PR00696">
    <property type="entry name" value="RSOLVASERUVC"/>
</dbReference>
<feature type="binding site" evidence="13">
    <location>
        <position position="64"/>
    </location>
    <ligand>
        <name>Mg(2+)</name>
        <dbReference type="ChEBI" id="CHEBI:18420"/>
        <label>2</label>
    </ligand>
</feature>
<dbReference type="AlphaFoldDB" id="A0A1Q6F618"/>
<evidence type="ECO:0000256" key="1">
    <source>
        <dbReference type="ARBA" id="ARBA00009518"/>
    </source>
</evidence>
<evidence type="ECO:0000256" key="13">
    <source>
        <dbReference type="HAMAP-Rule" id="MF_00034"/>
    </source>
</evidence>
<dbReference type="GO" id="GO:0003677">
    <property type="term" value="F:DNA binding"/>
    <property type="evidence" value="ECO:0007669"/>
    <property type="project" value="UniProtKB-KW"/>
</dbReference>
<comment type="function">
    <text evidence="13">The RuvA-RuvB-RuvC complex processes Holliday junction (HJ) DNA during genetic recombination and DNA repair. Endonuclease that resolves HJ intermediates. Cleaves cruciform DNA by making single-stranded nicks across the HJ at symmetrical positions within the homologous arms, yielding a 5'-phosphate and a 3'-hydroxyl group; requires a central core of homology in the junction. The consensus cleavage sequence is 5'-(A/T)TT(C/G)-3'. Cleavage occurs on the 3'-side of the TT dinucleotide at the point of strand exchange. HJ branch migration catalyzed by RuvA-RuvB allows RuvC to scan DNA until it finds its consensus sequence, where it cleaves and resolves the cruciform DNA.</text>
</comment>
<dbReference type="InterPro" id="IPR036397">
    <property type="entry name" value="RNaseH_sf"/>
</dbReference>
<keyword evidence="4 13" id="KW-0479">Metal-binding</keyword>
<keyword evidence="5 13" id="KW-0255">Endonuclease</keyword>
<dbReference type="RefSeq" id="WP_004328802.1">
    <property type="nucleotide sequence ID" value="NZ_BAAFKT010000011.1"/>
</dbReference>
<evidence type="ECO:0000256" key="14">
    <source>
        <dbReference type="NCBIfam" id="TIGR00228"/>
    </source>
</evidence>
<dbReference type="InterPro" id="IPR020563">
    <property type="entry name" value="X-over_junc_endoDNase_Mg_BS"/>
</dbReference>
<dbReference type="STRING" id="28117.BHV66_05950"/>
<dbReference type="GO" id="GO:0006310">
    <property type="term" value="P:DNA recombination"/>
    <property type="evidence" value="ECO:0007669"/>
    <property type="project" value="UniProtKB-UniRule"/>
</dbReference>
<evidence type="ECO:0000256" key="5">
    <source>
        <dbReference type="ARBA" id="ARBA00022759"/>
    </source>
</evidence>
<evidence type="ECO:0000313" key="16">
    <source>
        <dbReference type="EMBL" id="OKY94364.1"/>
    </source>
</evidence>
<feature type="active site" evidence="13">
    <location>
        <position position="4"/>
    </location>
</feature>
<dbReference type="SUPFAM" id="SSF53098">
    <property type="entry name" value="Ribonuclease H-like"/>
    <property type="match status" value="1"/>
</dbReference>
<feature type="region of interest" description="Disordered" evidence="15">
    <location>
        <begin position="168"/>
        <end position="211"/>
    </location>
</feature>
<evidence type="ECO:0000313" key="17">
    <source>
        <dbReference type="Proteomes" id="UP000187417"/>
    </source>
</evidence>
<proteinExistence type="inferred from homology"/>
<dbReference type="GO" id="GO:0000287">
    <property type="term" value="F:magnesium ion binding"/>
    <property type="evidence" value="ECO:0007669"/>
    <property type="project" value="UniProtKB-UniRule"/>
</dbReference>
<evidence type="ECO:0000256" key="15">
    <source>
        <dbReference type="SAM" id="MobiDB-lite"/>
    </source>
</evidence>
<dbReference type="GO" id="GO:0006281">
    <property type="term" value="P:DNA repair"/>
    <property type="evidence" value="ECO:0007669"/>
    <property type="project" value="UniProtKB-UniRule"/>
</dbReference>
<keyword evidence="8 13" id="KW-0460">Magnesium</keyword>
<feature type="active site" evidence="13">
    <location>
        <position position="64"/>
    </location>
</feature>
<dbReference type="HAMAP" id="MF_00034">
    <property type="entry name" value="RuvC"/>
    <property type="match status" value="1"/>
</dbReference>
<dbReference type="PANTHER" id="PTHR30194:SF3">
    <property type="entry name" value="CROSSOVER JUNCTION ENDODEOXYRIBONUCLEASE RUVC"/>
    <property type="match status" value="1"/>
</dbReference>
<keyword evidence="3 13" id="KW-0540">Nuclease</keyword>
<comment type="caution">
    <text evidence="16">The sequence shown here is derived from an EMBL/GenBank/DDBJ whole genome shotgun (WGS) entry which is preliminary data.</text>
</comment>
<keyword evidence="11 13" id="KW-0234">DNA repair</keyword>
<dbReference type="PANTHER" id="PTHR30194">
    <property type="entry name" value="CROSSOVER JUNCTION ENDODEOXYRIBONUCLEASE RUVC"/>
    <property type="match status" value="1"/>
</dbReference>